<reference evidence="3" key="2">
    <citation type="submission" date="2023-07" db="EMBL/GenBank/DDBJ databases">
        <authorList>
            <person name="Jung D.-H."/>
        </authorList>
    </citation>
    <scope>NUCLEOTIDE SEQUENCE [LARGE SCALE GENOMIC DNA]</scope>
    <source>
        <strain evidence="3">JA-25</strain>
    </source>
</reference>
<dbReference type="RefSeq" id="WP_166691564.1">
    <property type="nucleotide sequence ID" value="NZ_WAEL01000002.1"/>
</dbReference>
<evidence type="ECO:0000313" key="3">
    <source>
        <dbReference type="Proteomes" id="UP000606008"/>
    </source>
</evidence>
<name>A0ABX0QCU6_9BACT</name>
<keyword evidence="1" id="KW-1133">Transmembrane helix</keyword>
<sequence>MNALYKLLSITCKKPYIFVLIGSLMVFNVLMNVPGLPTSTPSMQEISPTFIPFDLQAKGYTVDNFTHDLNGLGIEGRDIYRNFMLCDIFFPFIYALTFSSLIFLVFRDKKKWLKWLFLIPLLTGILDYIENIFIAMSFSNYPTPTPLAVSLASLATQIKMVFNVLLVLSLLVTLGTWAAALFKKQMSTSAQ</sequence>
<proteinExistence type="predicted"/>
<keyword evidence="1" id="KW-0812">Transmembrane</keyword>
<accession>A0ABX0QCU6</accession>
<feature type="transmembrane region" description="Helical" evidence="1">
    <location>
        <begin position="158"/>
        <end position="182"/>
    </location>
</feature>
<evidence type="ECO:0000256" key="1">
    <source>
        <dbReference type="SAM" id="Phobius"/>
    </source>
</evidence>
<keyword evidence="1" id="KW-0472">Membrane</keyword>
<dbReference type="EMBL" id="WAEL01000002">
    <property type="protein sequence ID" value="NID10195.1"/>
    <property type="molecule type" value="Genomic_DNA"/>
</dbReference>
<gene>
    <name evidence="2" type="ORF">F7231_08410</name>
</gene>
<evidence type="ECO:0008006" key="4">
    <source>
        <dbReference type="Google" id="ProtNLM"/>
    </source>
</evidence>
<evidence type="ECO:0000313" key="2">
    <source>
        <dbReference type="EMBL" id="NID10195.1"/>
    </source>
</evidence>
<keyword evidence="3" id="KW-1185">Reference proteome</keyword>
<organism evidence="2 3">
    <name type="scientific">Fibrivirga algicola</name>
    <dbReference type="NCBI Taxonomy" id="2950420"/>
    <lineage>
        <taxon>Bacteria</taxon>
        <taxon>Pseudomonadati</taxon>
        <taxon>Bacteroidota</taxon>
        <taxon>Cytophagia</taxon>
        <taxon>Cytophagales</taxon>
        <taxon>Spirosomataceae</taxon>
        <taxon>Fibrivirga</taxon>
    </lineage>
</organism>
<feature type="transmembrane region" description="Helical" evidence="1">
    <location>
        <begin position="88"/>
        <end position="106"/>
    </location>
</feature>
<dbReference type="Proteomes" id="UP000606008">
    <property type="component" value="Unassembled WGS sequence"/>
</dbReference>
<protein>
    <recommendedName>
        <fullName evidence="4">DUF1361 domain-containing protein</fullName>
    </recommendedName>
</protein>
<comment type="caution">
    <text evidence="2">The sequence shown here is derived from an EMBL/GenBank/DDBJ whole genome shotgun (WGS) entry which is preliminary data.</text>
</comment>
<reference evidence="3" key="1">
    <citation type="submission" date="2019-09" db="EMBL/GenBank/DDBJ databases">
        <authorList>
            <person name="Jung D.-H."/>
        </authorList>
    </citation>
    <scope>NUCLEOTIDE SEQUENCE [LARGE SCALE GENOMIC DNA]</scope>
    <source>
        <strain evidence="3">JA-25</strain>
    </source>
</reference>
<feature type="transmembrane region" description="Helical" evidence="1">
    <location>
        <begin position="16"/>
        <end position="33"/>
    </location>
</feature>
<feature type="transmembrane region" description="Helical" evidence="1">
    <location>
        <begin position="115"/>
        <end position="138"/>
    </location>
</feature>